<reference evidence="10 11" key="1">
    <citation type="submission" date="2020-04" db="EMBL/GenBank/DDBJ databases">
        <title>Vibrio sp. SM6, a novel species isolated from seawater.</title>
        <authorList>
            <person name="Wang X."/>
        </authorList>
    </citation>
    <scope>NUCLEOTIDE SEQUENCE [LARGE SCALE GENOMIC DNA]</scope>
    <source>
        <strain evidence="10 11">SM6</strain>
    </source>
</reference>
<dbReference type="RefSeq" id="WP_168835715.1">
    <property type="nucleotide sequence ID" value="NZ_JABAIK010000005.1"/>
</dbReference>
<dbReference type="PANTHER" id="PTHR39342:SF1">
    <property type="entry name" value="UPF0283 MEMBRANE PROTEIN YCJF"/>
    <property type="match status" value="1"/>
</dbReference>
<dbReference type="AlphaFoldDB" id="A0A7X8TQ68"/>
<evidence type="ECO:0000256" key="2">
    <source>
        <dbReference type="ARBA" id="ARBA00008255"/>
    </source>
</evidence>
<keyword evidence="11" id="KW-1185">Reference proteome</keyword>
<evidence type="ECO:0000256" key="3">
    <source>
        <dbReference type="ARBA" id="ARBA00022475"/>
    </source>
</evidence>
<evidence type="ECO:0000256" key="8">
    <source>
        <dbReference type="SAM" id="MobiDB-lite"/>
    </source>
</evidence>
<evidence type="ECO:0000256" key="5">
    <source>
        <dbReference type="ARBA" id="ARBA00022692"/>
    </source>
</evidence>
<organism evidence="10 11">
    <name type="scientific">Vibrio agarilyticus</name>
    <dbReference type="NCBI Taxonomy" id="2726741"/>
    <lineage>
        <taxon>Bacteria</taxon>
        <taxon>Pseudomonadati</taxon>
        <taxon>Pseudomonadota</taxon>
        <taxon>Gammaproteobacteria</taxon>
        <taxon>Vibrionales</taxon>
        <taxon>Vibrionaceae</taxon>
        <taxon>Vibrio</taxon>
    </lineage>
</organism>
<protein>
    <submittedName>
        <fullName evidence="10">TIGR01620 family protein</fullName>
    </submittedName>
</protein>
<comment type="subcellular location">
    <subcellularLocation>
        <location evidence="1">Cell inner membrane</location>
        <topology evidence="1">Multi-pass membrane protein</topology>
    </subcellularLocation>
</comment>
<comment type="caution">
    <text evidence="10">The sequence shown here is derived from an EMBL/GenBank/DDBJ whole genome shotgun (WGS) entry which is preliminary data.</text>
</comment>
<accession>A0A7X8TQ68</accession>
<keyword evidence="4" id="KW-0997">Cell inner membrane</keyword>
<keyword evidence="6 9" id="KW-1133">Transmembrane helix</keyword>
<sequence length="347" mass="37942">MSEFKPKQVFRDPLVDESKVGTQDLLNEAQQFSNQEKFVPKPLPEPEQESQSDELELAHIIRPAKTRRYWGGGLLVGFTALVGWQTLDTAWQALQNGDWLQIGWVGFSATLAGLGIAALGRELWKLRALRGRLDMQTQAQAVIESDSVGKGREFCAHLAKQSHIHENNTGLKRWAQALNDAHSDAEVLEMYDAMVVAQQDKLATKIVTKHATESAALIAVSPLAAADMLLVASRNLQMINSIATVYGMELGYWSRLRLFKLVLINMAAAGASEVAIDASVDLMSVDLAGRMSARVGQGIGVGLLTARLGIKAISLLRPLPWQEGKAIKLSSIRKVLLNKVLSLTAKQ</sequence>
<evidence type="ECO:0000256" key="6">
    <source>
        <dbReference type="ARBA" id="ARBA00022989"/>
    </source>
</evidence>
<feature type="region of interest" description="Disordered" evidence="8">
    <location>
        <begin position="33"/>
        <end position="53"/>
    </location>
</feature>
<evidence type="ECO:0000313" key="11">
    <source>
        <dbReference type="Proteomes" id="UP000535589"/>
    </source>
</evidence>
<keyword evidence="5 9" id="KW-0812">Transmembrane</keyword>
<keyword evidence="3" id="KW-1003">Cell membrane</keyword>
<proteinExistence type="inferred from homology"/>
<name>A0A7X8TQ68_9VIBR</name>
<evidence type="ECO:0000256" key="1">
    <source>
        <dbReference type="ARBA" id="ARBA00004429"/>
    </source>
</evidence>
<dbReference type="InterPro" id="IPR021147">
    <property type="entry name" value="DUF697"/>
</dbReference>
<keyword evidence="7 9" id="KW-0472">Membrane</keyword>
<gene>
    <name evidence="10" type="ORF">HGP28_06900</name>
</gene>
<dbReference type="InterPro" id="IPR006507">
    <property type="entry name" value="UPF0283"/>
</dbReference>
<dbReference type="Proteomes" id="UP000535589">
    <property type="component" value="Unassembled WGS sequence"/>
</dbReference>
<feature type="transmembrane region" description="Helical" evidence="9">
    <location>
        <begin position="69"/>
        <end position="87"/>
    </location>
</feature>
<evidence type="ECO:0000256" key="7">
    <source>
        <dbReference type="ARBA" id="ARBA00023136"/>
    </source>
</evidence>
<dbReference type="Pfam" id="PF05128">
    <property type="entry name" value="DUF697"/>
    <property type="match status" value="1"/>
</dbReference>
<evidence type="ECO:0000256" key="9">
    <source>
        <dbReference type="SAM" id="Phobius"/>
    </source>
</evidence>
<dbReference type="EMBL" id="JABAIK010000005">
    <property type="protein sequence ID" value="NLS12631.1"/>
    <property type="molecule type" value="Genomic_DNA"/>
</dbReference>
<comment type="similarity">
    <text evidence="2">Belongs to the UPF0283 family.</text>
</comment>
<evidence type="ECO:0000256" key="4">
    <source>
        <dbReference type="ARBA" id="ARBA00022519"/>
    </source>
</evidence>
<feature type="transmembrane region" description="Helical" evidence="9">
    <location>
        <begin position="99"/>
        <end position="120"/>
    </location>
</feature>
<dbReference type="GO" id="GO:0005886">
    <property type="term" value="C:plasma membrane"/>
    <property type="evidence" value="ECO:0007669"/>
    <property type="project" value="UniProtKB-SubCell"/>
</dbReference>
<dbReference type="PANTHER" id="PTHR39342">
    <property type="entry name" value="UPF0283 MEMBRANE PROTEIN YCJF"/>
    <property type="match status" value="1"/>
</dbReference>
<evidence type="ECO:0000313" key="10">
    <source>
        <dbReference type="EMBL" id="NLS12631.1"/>
    </source>
</evidence>
<dbReference type="NCBIfam" id="TIGR01620">
    <property type="entry name" value="hyp_HI0043"/>
    <property type="match status" value="1"/>
</dbReference>